<sequence length="75" mass="8155">MFALVAACVFIGSFLLAAGTIIAMFALYHDKIVAALTFEPIPQEVQVYRLRITRRRAVPAMRRSGPAFPAAAFAA</sequence>
<dbReference type="PATRIC" id="fig|56193.3.peg.3657"/>
<proteinExistence type="predicted"/>
<dbReference type="EMBL" id="LBIC01000007">
    <property type="protein sequence ID" value="KKW91418.1"/>
    <property type="molecule type" value="Genomic_DNA"/>
</dbReference>
<comment type="caution">
    <text evidence="1">The sequence shown here is derived from an EMBL/GenBank/DDBJ whole genome shotgun (WGS) entry which is preliminary data.</text>
</comment>
<evidence type="ECO:0000313" key="2">
    <source>
        <dbReference type="Proteomes" id="UP000033874"/>
    </source>
</evidence>
<gene>
    <name evidence="1" type="ORF">YP76_17470</name>
</gene>
<evidence type="ECO:0000313" key="1">
    <source>
        <dbReference type="EMBL" id="KKW91418.1"/>
    </source>
</evidence>
<protein>
    <submittedName>
        <fullName evidence="1">Uncharacterized protein</fullName>
    </submittedName>
</protein>
<keyword evidence="2" id="KW-1185">Reference proteome</keyword>
<dbReference type="Proteomes" id="UP000033874">
    <property type="component" value="Unassembled WGS sequence"/>
</dbReference>
<reference evidence="1 2" key="1">
    <citation type="submission" date="2015-04" db="EMBL/GenBank/DDBJ databases">
        <title>Genome sequence of aromatic hydrocarbons-degrading Sphingobium chungbukense DJ77.</title>
        <authorList>
            <person name="Kim Y.-C."/>
            <person name="Chae J.-C."/>
        </authorList>
    </citation>
    <scope>NUCLEOTIDE SEQUENCE [LARGE SCALE GENOMIC DNA]</scope>
    <source>
        <strain evidence="1 2">DJ77</strain>
    </source>
</reference>
<accession>A0A0M3ANA3</accession>
<organism evidence="1 2">
    <name type="scientific">Sphingobium chungbukense</name>
    <dbReference type="NCBI Taxonomy" id="56193"/>
    <lineage>
        <taxon>Bacteria</taxon>
        <taxon>Pseudomonadati</taxon>
        <taxon>Pseudomonadota</taxon>
        <taxon>Alphaproteobacteria</taxon>
        <taxon>Sphingomonadales</taxon>
        <taxon>Sphingomonadaceae</taxon>
        <taxon>Sphingobium</taxon>
    </lineage>
</organism>
<dbReference type="AlphaFoldDB" id="A0A0M3ANA3"/>
<name>A0A0M3ANA3_9SPHN</name>